<dbReference type="InterPro" id="IPR050322">
    <property type="entry name" value="Fe-S_cluster_asmbl/transfer"/>
</dbReference>
<evidence type="ECO:0000259" key="2">
    <source>
        <dbReference type="Pfam" id="PF01521"/>
    </source>
</evidence>
<comment type="similarity">
    <text evidence="1">Belongs to the HesB/IscA family.</text>
</comment>
<feature type="domain" description="Core" evidence="2">
    <location>
        <begin position="82"/>
        <end position="184"/>
    </location>
</feature>
<evidence type="ECO:0000313" key="3">
    <source>
        <dbReference type="EMBL" id="QYF48726.1"/>
    </source>
</evidence>
<accession>A0ABX8V0N2</accession>
<evidence type="ECO:0000256" key="1">
    <source>
        <dbReference type="ARBA" id="ARBA00006718"/>
    </source>
</evidence>
<sequence length="188" mass="20765">MSQEKKIAKEMTIEEILSSFPHKSQKLAQEMTNIGLHCVGCGAATWETLEGGMLGHGFVQEQIEQLVERLNSVLAEKIDPTTITLTKRAAEKFCQILQEEGKDNWGLRFADRAAGCNGFEYVLDYSQTAEEDDQVFESHGVQIHVKKTIVDRLIGSEIDYTEGLNGAGFKISNPNAKTSCGCGKSQSY</sequence>
<dbReference type="RefSeq" id="WP_215217747.1">
    <property type="nucleotide sequence ID" value="NZ_CP075587.1"/>
</dbReference>
<dbReference type="InterPro" id="IPR000361">
    <property type="entry name" value="ATAP_core_dom"/>
</dbReference>
<dbReference type="Gene3D" id="1.10.3910.10">
    <property type="entry name" value="SP0561-like"/>
    <property type="match status" value="1"/>
</dbReference>
<evidence type="ECO:0000313" key="4">
    <source>
        <dbReference type="Proteomes" id="UP000826014"/>
    </source>
</evidence>
<protein>
    <submittedName>
        <fullName evidence="3">Iron-sulfur cluster insertion protein ErpA</fullName>
    </submittedName>
</protein>
<dbReference type="Proteomes" id="UP000826014">
    <property type="component" value="Chromosome"/>
</dbReference>
<dbReference type="PANTHER" id="PTHR10072">
    <property type="entry name" value="IRON-SULFUR CLUSTER ASSEMBLY PROTEIN"/>
    <property type="match status" value="1"/>
</dbReference>
<dbReference type="InterPro" id="IPR035903">
    <property type="entry name" value="HesB-like_dom_sf"/>
</dbReference>
<keyword evidence="4" id="KW-1185">Reference proteome</keyword>
<dbReference type="Pfam" id="PF01521">
    <property type="entry name" value="Fe-S_biosyn"/>
    <property type="match status" value="1"/>
</dbReference>
<proteinExistence type="inferred from homology"/>
<gene>
    <name evidence="3" type="ORF">RHABOEDO_000931</name>
</gene>
<organism evidence="3 4">
    <name type="scientific">Candidatus Rhabdochlamydia oedothoracis</name>
    <dbReference type="NCBI Taxonomy" id="2720720"/>
    <lineage>
        <taxon>Bacteria</taxon>
        <taxon>Pseudomonadati</taxon>
        <taxon>Chlamydiota</taxon>
        <taxon>Chlamydiia</taxon>
        <taxon>Parachlamydiales</taxon>
        <taxon>Candidatus Rhabdochlamydiaceae</taxon>
        <taxon>Candidatus Rhabdochlamydia</taxon>
    </lineage>
</organism>
<dbReference type="Gene3D" id="2.60.300.12">
    <property type="entry name" value="HesB-like domain"/>
    <property type="match status" value="1"/>
</dbReference>
<dbReference type="SUPFAM" id="SSF140683">
    <property type="entry name" value="SP0561-like"/>
    <property type="match status" value="1"/>
</dbReference>
<dbReference type="PANTHER" id="PTHR10072:SF41">
    <property type="entry name" value="IRON-SULFUR CLUSTER ASSEMBLY 1 HOMOLOG, MITOCHONDRIAL"/>
    <property type="match status" value="1"/>
</dbReference>
<reference evidence="3 4" key="1">
    <citation type="journal article" date="2022" name="bioRxiv">
        <title>Ecology and evolution of chlamydial symbionts of arthropods.</title>
        <authorList>
            <person name="Halter T."/>
            <person name="Koestlbacher S."/>
            <person name="Collingro A."/>
            <person name="Sixt B.S."/>
            <person name="Toenshoff E.R."/>
            <person name="Hendrickx F."/>
            <person name="Kostanjsek R."/>
            <person name="Horn M."/>
        </authorList>
    </citation>
    <scope>NUCLEOTIDE SEQUENCE [LARGE SCALE GENOMIC DNA]</scope>
    <source>
        <strain evidence="3">W744xW776</strain>
    </source>
</reference>
<dbReference type="InterPro" id="IPR016092">
    <property type="entry name" value="ATAP"/>
</dbReference>
<dbReference type="NCBIfam" id="TIGR03980">
    <property type="entry name" value="prismane_assoc"/>
    <property type="match status" value="1"/>
</dbReference>
<name>A0ABX8V0N2_9BACT</name>
<dbReference type="SUPFAM" id="SSF89360">
    <property type="entry name" value="HesB-like domain"/>
    <property type="match status" value="1"/>
</dbReference>
<dbReference type="EMBL" id="CP075587">
    <property type="protein sequence ID" value="QYF48726.1"/>
    <property type="molecule type" value="Genomic_DNA"/>
</dbReference>
<dbReference type="NCBIfam" id="TIGR00049">
    <property type="entry name" value="iron-sulfur cluster assembly accessory protein"/>
    <property type="match status" value="1"/>
</dbReference>
<dbReference type="InterPro" id="IPR023883">
    <property type="entry name" value="CHP03980_redox-disulphide"/>
</dbReference>
<dbReference type="InterPro" id="IPR038062">
    <property type="entry name" value="ScdA-like_N_sf"/>
</dbReference>